<reference evidence="2" key="1">
    <citation type="submission" date="2020-05" db="EMBL/GenBank/DDBJ databases">
        <title>Phylogenomic resolution of chytrid fungi.</title>
        <authorList>
            <person name="Stajich J.E."/>
            <person name="Amses K."/>
            <person name="Simmons R."/>
            <person name="Seto K."/>
            <person name="Myers J."/>
            <person name="Bonds A."/>
            <person name="Quandt C.A."/>
            <person name="Barry K."/>
            <person name="Liu P."/>
            <person name="Grigoriev I."/>
            <person name="Longcore J.E."/>
            <person name="James T.Y."/>
        </authorList>
    </citation>
    <scope>NUCLEOTIDE SEQUENCE</scope>
    <source>
        <strain evidence="2">JEL0379</strain>
    </source>
</reference>
<evidence type="ECO:0000256" key="1">
    <source>
        <dbReference type="SAM" id="MobiDB-lite"/>
    </source>
</evidence>
<sequence length="676" mass="71129">MVVAREESARQELADFLDLLDILDDPDQNDRQLQVSAALVHRAESSPAIRRYAFVQREIDLVAAVLQFLSTTEADADVTCNVLALLLTLIVAADGDDPAIQKRNIAVLHKHPLSPLQSLHALLTLPPILPPQPSALQRSRLAAQILEVIRASPSPAHDTAFLSGIRAAARAGTTALALLAALVSIWNAVGTREAVAQGCAAVIVIVLEDAKWNQAWWERKGECATGVARCMVEAVRSGPSAALTPVCMAVLLRHCARVRAMHTALCPATQTFLTSIPPAIHAHLLTIESFLTAYHVTNPTACLHILSAIYLPPSHKQSSLPPLQSPPPPIPQPPLIDPPTSPAREAHAAGAFAISILSKSIILGASTPASTAEFLTLCALAMRRVSASVGEHDCEHADEELQHWTMQRGLAAQCEAAATRVLVQDARRWGLVVRLFPPAGDAVAAVAPALVELAPVVARAGGEAPPARDLKTVVAATARQKPGACDALIIAVLKTIEREVVATQIEEAAASGGRRRRPLTAVAALPSVGRTGVTALASEPVSVASRAAADVASFITNDMPALIDFLQSRVLRPSTLHPTVTACIRTVLPTLIAHTQAPDPPPPLPLPSRGMSLPNLARATGARRLEPLREVVGVVATTASIVQPRPPVTPPPASLRTVGGLGPGMGTGMGRKVALR</sequence>
<feature type="region of interest" description="Disordered" evidence="1">
    <location>
        <begin position="317"/>
        <end position="342"/>
    </location>
</feature>
<dbReference type="Proteomes" id="UP001212152">
    <property type="component" value="Unassembled WGS sequence"/>
</dbReference>
<organism evidence="2 3">
    <name type="scientific">Geranomyces variabilis</name>
    <dbReference type="NCBI Taxonomy" id="109894"/>
    <lineage>
        <taxon>Eukaryota</taxon>
        <taxon>Fungi</taxon>
        <taxon>Fungi incertae sedis</taxon>
        <taxon>Chytridiomycota</taxon>
        <taxon>Chytridiomycota incertae sedis</taxon>
        <taxon>Chytridiomycetes</taxon>
        <taxon>Spizellomycetales</taxon>
        <taxon>Powellomycetaceae</taxon>
        <taxon>Geranomyces</taxon>
    </lineage>
</organism>
<proteinExistence type="predicted"/>
<protein>
    <submittedName>
        <fullName evidence="2">Uncharacterized protein</fullName>
    </submittedName>
</protein>
<feature type="compositionally biased region" description="Gly residues" evidence="1">
    <location>
        <begin position="659"/>
        <end position="669"/>
    </location>
</feature>
<dbReference type="EMBL" id="JADGJQ010000066">
    <property type="protein sequence ID" value="KAJ3173998.1"/>
    <property type="molecule type" value="Genomic_DNA"/>
</dbReference>
<dbReference type="AlphaFoldDB" id="A0AAD5TGW8"/>
<accession>A0AAD5TGW8</accession>
<evidence type="ECO:0000313" key="2">
    <source>
        <dbReference type="EMBL" id="KAJ3173998.1"/>
    </source>
</evidence>
<keyword evidence="3" id="KW-1185">Reference proteome</keyword>
<gene>
    <name evidence="2" type="ORF">HDU87_007212</name>
</gene>
<evidence type="ECO:0000313" key="3">
    <source>
        <dbReference type="Proteomes" id="UP001212152"/>
    </source>
</evidence>
<feature type="compositionally biased region" description="Pro residues" evidence="1">
    <location>
        <begin position="644"/>
        <end position="653"/>
    </location>
</feature>
<feature type="region of interest" description="Disordered" evidence="1">
    <location>
        <begin position="643"/>
        <end position="676"/>
    </location>
</feature>
<name>A0AAD5TGW8_9FUNG</name>
<feature type="compositionally biased region" description="Pro residues" evidence="1">
    <location>
        <begin position="323"/>
        <end position="341"/>
    </location>
</feature>
<comment type="caution">
    <text evidence="2">The sequence shown here is derived from an EMBL/GenBank/DDBJ whole genome shotgun (WGS) entry which is preliminary data.</text>
</comment>